<gene>
    <name evidence="2" type="ORF">CEE37_11465</name>
</gene>
<feature type="transmembrane region" description="Helical" evidence="1">
    <location>
        <begin position="12"/>
        <end position="29"/>
    </location>
</feature>
<organism evidence="2 3">
    <name type="scientific">candidate division LCP-89 bacterium B3_LCP</name>
    <dbReference type="NCBI Taxonomy" id="2012998"/>
    <lineage>
        <taxon>Bacteria</taxon>
        <taxon>Pseudomonadati</taxon>
        <taxon>Bacteria division LCP-89</taxon>
    </lineage>
</organism>
<comment type="caution">
    <text evidence="2">The sequence shown here is derived from an EMBL/GenBank/DDBJ whole genome shotgun (WGS) entry which is preliminary data.</text>
</comment>
<keyword evidence="1" id="KW-0812">Transmembrane</keyword>
<keyword evidence="1" id="KW-1133">Transmembrane helix</keyword>
<proteinExistence type="predicted"/>
<feature type="transmembrane region" description="Helical" evidence="1">
    <location>
        <begin position="91"/>
        <end position="115"/>
    </location>
</feature>
<sequence length="282" mass="32794">MKKLQKTSTYASLGLIFAFMLIASIYWNIQNSSLLSNREEDNPKITTVTRKNILKTCPDQIMVDSLQVTTKETASNDFNKWTLLISKNTELVNTVSVVLVLGTLFIAVVSLVFFLQIHKIEDYVDKEIEKRMHKATEYSLEMNKRILHAASLQLTMMQHYNELIFVASKPTDESSDDVKIKIKSAQLFERSMRKFVERLKHHRSQFLLLSQTEKEINTGIHNLKGIPLDRGSDLELIEFVVKTWEEYHPKKFKKIDESAVKRILKGLRELKKEIHQELRNKA</sequence>
<dbReference type="EMBL" id="NJBN01000008">
    <property type="protein sequence ID" value="TKJ39036.1"/>
    <property type="molecule type" value="Genomic_DNA"/>
</dbReference>
<reference evidence="2 3" key="1">
    <citation type="submission" date="2017-06" db="EMBL/GenBank/DDBJ databases">
        <title>Novel microbial phyla capable of carbon fixation and sulfur reduction in deep-sea sediments.</title>
        <authorList>
            <person name="Huang J."/>
            <person name="Baker B."/>
            <person name="Wang Y."/>
        </authorList>
    </citation>
    <scope>NUCLEOTIDE SEQUENCE [LARGE SCALE GENOMIC DNA]</scope>
    <source>
        <strain evidence="2">B3_LCP</strain>
    </source>
</reference>
<evidence type="ECO:0000313" key="2">
    <source>
        <dbReference type="EMBL" id="TKJ39036.1"/>
    </source>
</evidence>
<accession>A0A532UVR7</accession>
<evidence type="ECO:0000256" key="1">
    <source>
        <dbReference type="SAM" id="Phobius"/>
    </source>
</evidence>
<name>A0A532UVR7_UNCL8</name>
<dbReference type="AlphaFoldDB" id="A0A532UVR7"/>
<protein>
    <submittedName>
        <fullName evidence="2">Uncharacterized protein</fullName>
    </submittedName>
</protein>
<keyword evidence="1" id="KW-0472">Membrane</keyword>
<evidence type="ECO:0000313" key="3">
    <source>
        <dbReference type="Proteomes" id="UP000319619"/>
    </source>
</evidence>
<dbReference type="Proteomes" id="UP000319619">
    <property type="component" value="Unassembled WGS sequence"/>
</dbReference>